<evidence type="ECO:0000313" key="1">
    <source>
        <dbReference type="EMBL" id="CAG2202608.1"/>
    </source>
</evidence>
<dbReference type="AlphaFoldDB" id="A0A8S3R6I2"/>
<dbReference type="Proteomes" id="UP000683360">
    <property type="component" value="Unassembled WGS sequence"/>
</dbReference>
<protein>
    <submittedName>
        <fullName evidence="1">Uncharacterized protein</fullName>
    </submittedName>
</protein>
<dbReference type="OrthoDB" id="6171570at2759"/>
<evidence type="ECO:0000313" key="2">
    <source>
        <dbReference type="Proteomes" id="UP000683360"/>
    </source>
</evidence>
<accession>A0A8S3R6I2</accession>
<name>A0A8S3R6I2_MYTED</name>
<proteinExistence type="predicted"/>
<gene>
    <name evidence="1" type="ORF">MEDL_17127</name>
</gene>
<dbReference type="Gene3D" id="2.120.10.30">
    <property type="entry name" value="TolB, C-terminal domain"/>
    <property type="match status" value="1"/>
</dbReference>
<dbReference type="EMBL" id="CAJPWZ010000892">
    <property type="protein sequence ID" value="CAG2202608.1"/>
    <property type="molecule type" value="Genomic_DNA"/>
</dbReference>
<comment type="caution">
    <text evidence="1">The sequence shown here is derived from an EMBL/GenBank/DDBJ whole genome shotgun (WGS) entry which is preliminary data.</text>
</comment>
<keyword evidence="2" id="KW-1185">Reference proteome</keyword>
<organism evidence="1 2">
    <name type="scientific">Mytilus edulis</name>
    <name type="common">Blue mussel</name>
    <dbReference type="NCBI Taxonomy" id="6550"/>
    <lineage>
        <taxon>Eukaryota</taxon>
        <taxon>Metazoa</taxon>
        <taxon>Spiralia</taxon>
        <taxon>Lophotrochozoa</taxon>
        <taxon>Mollusca</taxon>
        <taxon>Bivalvia</taxon>
        <taxon>Autobranchia</taxon>
        <taxon>Pteriomorphia</taxon>
        <taxon>Mytilida</taxon>
        <taxon>Mytiloidea</taxon>
        <taxon>Mytilidae</taxon>
        <taxon>Mytilinae</taxon>
        <taxon>Mytilus</taxon>
    </lineage>
</organism>
<dbReference type="SUPFAM" id="SSF101898">
    <property type="entry name" value="NHL repeat"/>
    <property type="match status" value="1"/>
</dbReference>
<reference evidence="1" key="1">
    <citation type="submission" date="2021-03" db="EMBL/GenBank/DDBJ databases">
        <authorList>
            <person name="Bekaert M."/>
        </authorList>
    </citation>
    <scope>NUCLEOTIDE SEQUENCE</scope>
</reference>
<sequence length="267" mass="30378">MRREGHNWCGGTTLLPNNKLLMLEVPVYTFTVKPGTYHEFIDLDDDACDGFLVVLNQDGSLDRKVRVSSWSYSIAAINSTIVAVTSSRHSKIVIVNLLDKSVQKTINTKYPCYGITYSNKSLFYSCGEHGIEIRNLISGKVSELKIGNKTLYEHIAIHNDKIYISECWKHKGITCYDMAGKFIWKWEDNEVIGGIFDLTIDKDSNVYGVGARSKYIVIISANGKQSKYFNLNDTYDWINLRSIDCCLQSSKLYVTDDNMNTKIYEIN</sequence>
<dbReference type="InterPro" id="IPR011042">
    <property type="entry name" value="6-blade_b-propeller_TolB-like"/>
</dbReference>